<reference evidence="2 3" key="1">
    <citation type="submission" date="2023-07" db="EMBL/GenBank/DDBJ databases">
        <title>Sequencing the genomes of 1000 actinobacteria strains.</title>
        <authorList>
            <person name="Klenk H.-P."/>
        </authorList>
    </citation>
    <scope>NUCLEOTIDE SEQUENCE [LARGE SCALE GENOMIC DNA]</scope>
    <source>
        <strain evidence="2 3">DSM 44709</strain>
    </source>
</reference>
<dbReference type="AlphaFoldDB" id="A0AAE4B3E2"/>
<comment type="caution">
    <text evidence="2">The sequence shown here is derived from an EMBL/GenBank/DDBJ whole genome shotgun (WGS) entry which is preliminary data.</text>
</comment>
<proteinExistence type="predicted"/>
<dbReference type="EMBL" id="JAUSUZ010000002">
    <property type="protein sequence ID" value="MDQ0371686.1"/>
    <property type="molecule type" value="Genomic_DNA"/>
</dbReference>
<dbReference type="Proteomes" id="UP001240236">
    <property type="component" value="Unassembled WGS sequence"/>
</dbReference>
<gene>
    <name evidence="1" type="ORF">J2S42_000033</name>
    <name evidence="2" type="ORF">J2S42_008434</name>
</gene>
<protein>
    <submittedName>
        <fullName evidence="2">Uncharacterized protein</fullName>
    </submittedName>
</protein>
<keyword evidence="3" id="KW-1185">Reference proteome</keyword>
<sequence length="82" mass="9132">MTTIYEEPLLALQDTTTRETMQIAWDGDGPALGLHFALKPGIRWVTVTSAVVDDESGQITVTVDGVESTWTRYFPATYRRAL</sequence>
<organism evidence="2 3">
    <name type="scientific">Catenuloplanes indicus</name>
    <dbReference type="NCBI Taxonomy" id="137267"/>
    <lineage>
        <taxon>Bacteria</taxon>
        <taxon>Bacillati</taxon>
        <taxon>Actinomycetota</taxon>
        <taxon>Actinomycetes</taxon>
        <taxon>Micromonosporales</taxon>
        <taxon>Micromonosporaceae</taxon>
        <taxon>Catenuloplanes</taxon>
    </lineage>
</organism>
<evidence type="ECO:0000313" key="3">
    <source>
        <dbReference type="Proteomes" id="UP001240236"/>
    </source>
</evidence>
<dbReference type="EMBL" id="JAUSUZ010000001">
    <property type="protein sequence ID" value="MDQ0363364.1"/>
    <property type="molecule type" value="Genomic_DNA"/>
</dbReference>
<dbReference type="RefSeq" id="WP_307233935.1">
    <property type="nucleotide sequence ID" value="NZ_JAUSUZ010000001.1"/>
</dbReference>
<evidence type="ECO:0000313" key="2">
    <source>
        <dbReference type="EMBL" id="MDQ0371686.1"/>
    </source>
</evidence>
<accession>A0AAE4B3E2</accession>
<evidence type="ECO:0000313" key="1">
    <source>
        <dbReference type="EMBL" id="MDQ0363364.1"/>
    </source>
</evidence>
<name>A0AAE4B3E2_9ACTN</name>